<name>A0A645DMN4_9ZZZZ</name>
<feature type="compositionally biased region" description="Low complexity" evidence="1">
    <location>
        <begin position="69"/>
        <end position="82"/>
    </location>
</feature>
<gene>
    <name evidence="2" type="ORF">SDC9_137169</name>
</gene>
<evidence type="ECO:0000256" key="1">
    <source>
        <dbReference type="SAM" id="MobiDB-lite"/>
    </source>
</evidence>
<feature type="compositionally biased region" description="Low complexity" evidence="1">
    <location>
        <begin position="129"/>
        <end position="148"/>
    </location>
</feature>
<dbReference type="AlphaFoldDB" id="A0A645DMN4"/>
<feature type="region of interest" description="Disordered" evidence="1">
    <location>
        <begin position="59"/>
        <end position="82"/>
    </location>
</feature>
<comment type="caution">
    <text evidence="2">The sequence shown here is derived from an EMBL/GenBank/DDBJ whole genome shotgun (WGS) entry which is preliminary data.</text>
</comment>
<accession>A0A645DMN4</accession>
<dbReference type="EMBL" id="VSSQ01037380">
    <property type="protein sequence ID" value="MPM90053.1"/>
    <property type="molecule type" value="Genomic_DNA"/>
</dbReference>
<evidence type="ECO:0000313" key="2">
    <source>
        <dbReference type="EMBL" id="MPM90053.1"/>
    </source>
</evidence>
<protein>
    <submittedName>
        <fullName evidence="2">Uncharacterized protein</fullName>
    </submittedName>
</protein>
<feature type="region of interest" description="Disordered" evidence="1">
    <location>
        <begin position="129"/>
        <end position="164"/>
    </location>
</feature>
<feature type="compositionally biased region" description="Polar residues" evidence="1">
    <location>
        <begin position="149"/>
        <end position="164"/>
    </location>
</feature>
<reference evidence="2" key="1">
    <citation type="submission" date="2019-08" db="EMBL/GenBank/DDBJ databases">
        <authorList>
            <person name="Kucharzyk K."/>
            <person name="Murdoch R.W."/>
            <person name="Higgins S."/>
            <person name="Loffler F."/>
        </authorList>
    </citation>
    <scope>NUCLEOTIDE SEQUENCE</scope>
</reference>
<organism evidence="2">
    <name type="scientific">bioreactor metagenome</name>
    <dbReference type="NCBI Taxonomy" id="1076179"/>
    <lineage>
        <taxon>unclassified sequences</taxon>
        <taxon>metagenomes</taxon>
        <taxon>ecological metagenomes</taxon>
    </lineage>
</organism>
<sequence length="164" mass="17008">MALPTQISNCEIGHKMTDSTDKIRAEAPAMPSAFCRPRVRGATPQTTKATSVMINTVSHSRAPSPWKLSTSTRQTSTTEVTSQATRRNAAVVVSGAGSSVICLTAAAPRLPSATICSARVGVMLTKAVSTAEPTPASTAASTAQPTMTQSRPVTVQPSIVATQR</sequence>
<proteinExistence type="predicted"/>